<dbReference type="PANTHER" id="PTHR43657">
    <property type="entry name" value="TRYPTOPHAN RNA-BINDING ATTENUATOR PROTEIN-LIKE PROTEIN"/>
    <property type="match status" value="1"/>
</dbReference>
<protein>
    <submittedName>
        <fullName evidence="1">TIGR00266 family protein</fullName>
    </submittedName>
</protein>
<dbReference type="SUPFAM" id="SSF51219">
    <property type="entry name" value="TRAP-like"/>
    <property type="match status" value="1"/>
</dbReference>
<reference evidence="1 2" key="1">
    <citation type="submission" date="2013-06" db="EMBL/GenBank/DDBJ databases">
        <authorList>
            <person name="Weinstock G."/>
            <person name="Sodergren E."/>
            <person name="Clifton S."/>
            <person name="Fulton L."/>
            <person name="Fulton B."/>
            <person name="Courtney L."/>
            <person name="Fronick C."/>
            <person name="Harrison M."/>
            <person name="Strong C."/>
            <person name="Farmer C."/>
            <person name="Delahaunty K."/>
            <person name="Markovic C."/>
            <person name="Hall O."/>
            <person name="Minx P."/>
            <person name="Tomlinson C."/>
            <person name="Mitreva M."/>
            <person name="Nelson J."/>
            <person name="Hou S."/>
            <person name="Wollam A."/>
            <person name="Pepin K.H."/>
            <person name="Johnson M."/>
            <person name="Bhonagiri V."/>
            <person name="Nash W.E."/>
            <person name="Warren W."/>
            <person name="Chinwalla A."/>
            <person name="Mardis E.R."/>
            <person name="Wilson R.K."/>
        </authorList>
    </citation>
    <scope>NUCLEOTIDE SEQUENCE [LARGE SCALE GENOMIC DNA]</scope>
    <source>
        <strain evidence="1 2">ATCC 51271</strain>
    </source>
</reference>
<dbReference type="PANTHER" id="PTHR43657:SF1">
    <property type="entry name" value="ALTERED INHERITANCE OF MITOCHONDRIA PROTEIN 24, MITOCHONDRIAL"/>
    <property type="match status" value="1"/>
</dbReference>
<dbReference type="InterPro" id="IPR036983">
    <property type="entry name" value="AIM24_sf"/>
</dbReference>
<dbReference type="HOGENOM" id="CLU_040551_0_1_9"/>
<keyword evidence="2" id="KW-1185">Reference proteome</keyword>
<dbReference type="EMBL" id="ACIL03000013">
    <property type="protein sequence ID" value="ESL03077.1"/>
    <property type="molecule type" value="Genomic_DNA"/>
</dbReference>
<evidence type="ECO:0000313" key="1">
    <source>
        <dbReference type="EMBL" id="ESL03077.1"/>
    </source>
</evidence>
<dbReference type="Gene3D" id="3.60.160.10">
    <property type="entry name" value="Mitochondrial biogenesis AIM24"/>
    <property type="match status" value="1"/>
</dbReference>
<proteinExistence type="predicted"/>
<organism evidence="1 2">
    <name type="scientific">Catonella morbi ATCC 51271</name>
    <dbReference type="NCBI Taxonomy" id="592026"/>
    <lineage>
        <taxon>Bacteria</taxon>
        <taxon>Bacillati</taxon>
        <taxon>Bacillota</taxon>
        <taxon>Clostridia</taxon>
        <taxon>Lachnospirales</taxon>
        <taxon>Lachnospiraceae</taxon>
        <taxon>Catonella</taxon>
    </lineage>
</organism>
<dbReference type="AlphaFoldDB" id="V2Y4T7"/>
<dbReference type="eggNOG" id="COG2013">
    <property type="taxonomic scope" value="Bacteria"/>
</dbReference>
<gene>
    <name evidence="1" type="ORF">GCWU0000282_001950</name>
</gene>
<dbReference type="Proteomes" id="UP000018227">
    <property type="component" value="Unassembled WGS sequence"/>
</dbReference>
<accession>V2Y4T7</accession>
<name>V2Y4T7_9FIRM</name>
<dbReference type="InterPro" id="IPR016031">
    <property type="entry name" value="Trp_RNA-bd_attenuator-like_dom"/>
</dbReference>
<dbReference type="InterPro" id="IPR002838">
    <property type="entry name" value="AIM24"/>
</dbReference>
<dbReference type="NCBIfam" id="TIGR00266">
    <property type="entry name" value="TIGR00266 family protein"/>
    <property type="match status" value="1"/>
</dbReference>
<evidence type="ECO:0000313" key="2">
    <source>
        <dbReference type="Proteomes" id="UP000018227"/>
    </source>
</evidence>
<dbReference type="STRING" id="592026.GCWU0000282_001950"/>
<comment type="caution">
    <text evidence="1">The sequence shown here is derived from an EMBL/GenBank/DDBJ whole genome shotgun (WGS) entry which is preliminary data.</text>
</comment>
<sequence>MKTLRFKKIKKEEIFMRYEIEGGSLPAAVLSLESGETIISEVGGRTWAKGNVTTETKAPGGLGKSIGRMFSGESLFMSYYTANGPAEIGFASSFAGSIVVKELGPGQSIICQKSAFLCATSEVELSIHFQKKLGSGLFGGEGFIMQKVTGPGTVFLELDGYVKEYDLASGEELVCDTGVVALMDETCKMDVRVVKGLKNKLFGGEGLIDTVVTGPGKAYIQTMSLPRLGEMLSPFIVTQKK</sequence>
<dbReference type="Pfam" id="PF01987">
    <property type="entry name" value="AIM24"/>
    <property type="match status" value="1"/>
</dbReference>